<keyword evidence="6" id="KW-0560">Oxidoreductase</keyword>
<dbReference type="InterPro" id="IPR036396">
    <property type="entry name" value="Cyt_P450_sf"/>
</dbReference>
<dbReference type="GO" id="GO:0004497">
    <property type="term" value="F:monooxygenase activity"/>
    <property type="evidence" value="ECO:0007669"/>
    <property type="project" value="UniProtKB-KW"/>
</dbReference>
<dbReference type="PRINTS" id="PR00465">
    <property type="entry name" value="EP450IV"/>
</dbReference>
<feature type="binding site" description="axial binding residue" evidence="5">
    <location>
        <position position="478"/>
    </location>
    <ligand>
        <name>heme</name>
        <dbReference type="ChEBI" id="CHEBI:30413"/>
    </ligand>
    <ligandPart>
        <name>Fe</name>
        <dbReference type="ChEBI" id="CHEBI:18248"/>
    </ligandPart>
</feature>
<comment type="cofactor">
    <cofactor evidence="1 5">
        <name>heme</name>
        <dbReference type="ChEBI" id="CHEBI:30413"/>
    </cofactor>
</comment>
<dbReference type="EMBL" id="JAFJYH010000173">
    <property type="protein sequence ID" value="KAG4416842.1"/>
    <property type="molecule type" value="Genomic_DNA"/>
</dbReference>
<evidence type="ECO:0000256" key="3">
    <source>
        <dbReference type="ARBA" id="ARBA00022723"/>
    </source>
</evidence>
<keyword evidence="7" id="KW-1133">Transmembrane helix</keyword>
<dbReference type="GO" id="GO:0016705">
    <property type="term" value="F:oxidoreductase activity, acting on paired donors, with incorporation or reduction of molecular oxygen"/>
    <property type="evidence" value="ECO:0007669"/>
    <property type="project" value="InterPro"/>
</dbReference>
<evidence type="ECO:0000256" key="4">
    <source>
        <dbReference type="ARBA" id="ARBA00023004"/>
    </source>
</evidence>
<dbReference type="PANTHER" id="PTHR47582">
    <property type="entry name" value="P450, PUTATIVE (EUROFUNG)-RELATED"/>
    <property type="match status" value="1"/>
</dbReference>
<dbReference type="CDD" id="cd11040">
    <property type="entry name" value="CYP7_CYP8-like"/>
    <property type="match status" value="1"/>
</dbReference>
<dbReference type="PROSITE" id="PS00086">
    <property type="entry name" value="CYTOCHROME_P450"/>
    <property type="match status" value="1"/>
</dbReference>
<evidence type="ECO:0000256" key="1">
    <source>
        <dbReference type="ARBA" id="ARBA00001971"/>
    </source>
</evidence>
<sequence length="566" mass="62810">MTTNFESGSSFTESILRGTGSHVFIPTVAVAVMGVLIIAMSRLGVLDENEPPCIKSRMPFCGHLLGMLKWQVGYMQMLSSKVPSYPAFTLRIFSSRIYVICDPSLIQAAYRNTKAFDFGSFVVESSQRAFNIGEQGMKIIRGETSPDYDPNGPFLNGNKGDSFLNENHKIMVESLSPGTGLSELNQGVLEKVAASLNIINEDGETFGLYRWVRDVLTLATADALYGPESPLNTDHSLIDCLWDFEDKMTLLMLNFLPTIIAPKAYLGRIRIKSAFTSFYANKHELTASKLIQARLACSQKWGFTLDDIANFEISTLFLATTNSVPTSFWQLSYILSSPTLLEQIRIEVESIVTRQQSAPDGKEEAVMDITRFQSQCPLLLSTFHETLRLVDAATSVRAVTQPTTLSSPGSSSSYALKSPSVIQLPSGITHTSPAIWGPDASQFNPRRFLPSTKATLDKTTRQAQKQGYFPFGGGKHLCPGRHFAMMEILAFVAGVVVGFSVDSQTDDTFRVPNMAFQKLGTAVRKPVKDIDIRLRRREGWEDVRWRFDFVGERTVDFKALVGEDED</sequence>
<keyword evidence="9" id="KW-1185">Reference proteome</keyword>
<evidence type="ECO:0000256" key="2">
    <source>
        <dbReference type="ARBA" id="ARBA00010617"/>
    </source>
</evidence>
<comment type="caution">
    <text evidence="8">The sequence shown here is derived from an EMBL/GenBank/DDBJ whole genome shotgun (WGS) entry which is preliminary data.</text>
</comment>
<dbReference type="InterPro" id="IPR001128">
    <property type="entry name" value="Cyt_P450"/>
</dbReference>
<evidence type="ECO:0000256" key="6">
    <source>
        <dbReference type="RuleBase" id="RU000461"/>
    </source>
</evidence>
<dbReference type="GO" id="GO:0020037">
    <property type="term" value="F:heme binding"/>
    <property type="evidence" value="ECO:0007669"/>
    <property type="project" value="InterPro"/>
</dbReference>
<evidence type="ECO:0000256" key="5">
    <source>
        <dbReference type="PIRSR" id="PIRSR602403-1"/>
    </source>
</evidence>
<name>A0A8H7TBY9_9HELO</name>
<dbReference type="InterPro" id="IPR002403">
    <property type="entry name" value="Cyt_P450_E_grp-IV"/>
</dbReference>
<keyword evidence="6" id="KW-0503">Monooxygenase</keyword>
<dbReference type="Proteomes" id="UP000664132">
    <property type="component" value="Unassembled WGS sequence"/>
</dbReference>
<keyword evidence="5 6" id="KW-0349">Heme</keyword>
<protein>
    <recommendedName>
        <fullName evidence="10">Cytochrome P450</fullName>
    </recommendedName>
</protein>
<feature type="transmembrane region" description="Helical" evidence="7">
    <location>
        <begin position="20"/>
        <end position="39"/>
    </location>
</feature>
<evidence type="ECO:0000313" key="9">
    <source>
        <dbReference type="Proteomes" id="UP000664132"/>
    </source>
</evidence>
<dbReference type="SUPFAM" id="SSF48264">
    <property type="entry name" value="Cytochrome P450"/>
    <property type="match status" value="1"/>
</dbReference>
<dbReference type="Pfam" id="PF00067">
    <property type="entry name" value="p450"/>
    <property type="match status" value="1"/>
</dbReference>
<accession>A0A8H7TBY9</accession>
<evidence type="ECO:0000313" key="8">
    <source>
        <dbReference type="EMBL" id="KAG4416842.1"/>
    </source>
</evidence>
<dbReference type="PANTHER" id="PTHR47582:SF1">
    <property type="entry name" value="P450, PUTATIVE (EUROFUNG)-RELATED"/>
    <property type="match status" value="1"/>
</dbReference>
<gene>
    <name evidence="8" type="ORF">IFR04_010038</name>
</gene>
<evidence type="ECO:0000256" key="7">
    <source>
        <dbReference type="SAM" id="Phobius"/>
    </source>
</evidence>
<dbReference type="InterPro" id="IPR017972">
    <property type="entry name" value="Cyt_P450_CS"/>
</dbReference>
<dbReference type="AlphaFoldDB" id="A0A8H7TBY9"/>
<proteinExistence type="inferred from homology"/>
<dbReference type="Gene3D" id="1.10.630.10">
    <property type="entry name" value="Cytochrome P450"/>
    <property type="match status" value="1"/>
</dbReference>
<reference evidence="8" key="1">
    <citation type="submission" date="2021-02" db="EMBL/GenBank/DDBJ databases">
        <title>Genome sequence Cadophora malorum strain M34.</title>
        <authorList>
            <person name="Stefanovic E."/>
            <person name="Vu D."/>
            <person name="Scully C."/>
            <person name="Dijksterhuis J."/>
            <person name="Roader J."/>
            <person name="Houbraken J."/>
        </authorList>
    </citation>
    <scope>NUCLEOTIDE SEQUENCE</scope>
    <source>
        <strain evidence="8">M34</strain>
    </source>
</reference>
<evidence type="ECO:0008006" key="10">
    <source>
        <dbReference type="Google" id="ProtNLM"/>
    </source>
</evidence>
<dbReference type="OrthoDB" id="1470350at2759"/>
<dbReference type="InterPro" id="IPR053007">
    <property type="entry name" value="CYP450_monoxygenase_sec-met"/>
</dbReference>
<keyword evidence="3 5" id="KW-0479">Metal-binding</keyword>
<organism evidence="8 9">
    <name type="scientific">Cadophora malorum</name>
    <dbReference type="NCBI Taxonomy" id="108018"/>
    <lineage>
        <taxon>Eukaryota</taxon>
        <taxon>Fungi</taxon>
        <taxon>Dikarya</taxon>
        <taxon>Ascomycota</taxon>
        <taxon>Pezizomycotina</taxon>
        <taxon>Leotiomycetes</taxon>
        <taxon>Helotiales</taxon>
        <taxon>Ploettnerulaceae</taxon>
        <taxon>Cadophora</taxon>
    </lineage>
</organism>
<keyword evidence="7" id="KW-0812">Transmembrane</keyword>
<keyword evidence="7" id="KW-0472">Membrane</keyword>
<keyword evidence="4 5" id="KW-0408">Iron</keyword>
<dbReference type="GO" id="GO:0005506">
    <property type="term" value="F:iron ion binding"/>
    <property type="evidence" value="ECO:0007669"/>
    <property type="project" value="InterPro"/>
</dbReference>
<comment type="similarity">
    <text evidence="2 6">Belongs to the cytochrome P450 family.</text>
</comment>